<reference evidence="1 2" key="1">
    <citation type="submission" date="2015-11" db="EMBL/GenBank/DDBJ databases">
        <title>Genomic analysis of 38 Legionella species identifies large and diverse effector repertoires.</title>
        <authorList>
            <person name="Burstein D."/>
            <person name="Amaro F."/>
            <person name="Zusman T."/>
            <person name="Lifshitz Z."/>
            <person name="Cohen O."/>
            <person name="Gilbert J.A."/>
            <person name="Pupko T."/>
            <person name="Shuman H.A."/>
            <person name="Segal G."/>
        </authorList>
    </citation>
    <scope>NUCLEOTIDE SEQUENCE [LARGE SCALE GENOMIC DNA]</scope>
    <source>
        <strain evidence="1 2">WIGA</strain>
    </source>
</reference>
<accession>A0A0W0REW0</accession>
<name>A0A0W0REW0_LEGBO</name>
<dbReference type="EMBL" id="LNXU01000046">
    <property type="protein sequence ID" value="KTC69527.1"/>
    <property type="molecule type" value="Genomic_DNA"/>
</dbReference>
<keyword evidence="2" id="KW-1185">Reference proteome</keyword>
<proteinExistence type="predicted"/>
<sequence length="77" mass="8898">MVLNITHKSAVTGQSIPKEKLKFIKQAKEMNQLIASSIFDLISPDEEEKNLIDSFTQKNDSEHIDMEEEFTWSFLLP</sequence>
<evidence type="ECO:0000313" key="1">
    <source>
        <dbReference type="EMBL" id="KTC69527.1"/>
    </source>
</evidence>
<organism evidence="1 2">
    <name type="scientific">Legionella bozemanae</name>
    <name type="common">Fluoribacter bozemanae</name>
    <dbReference type="NCBI Taxonomy" id="447"/>
    <lineage>
        <taxon>Bacteria</taxon>
        <taxon>Pseudomonadati</taxon>
        <taxon>Pseudomonadota</taxon>
        <taxon>Gammaproteobacteria</taxon>
        <taxon>Legionellales</taxon>
        <taxon>Legionellaceae</taxon>
        <taxon>Legionella</taxon>
    </lineage>
</organism>
<dbReference type="RefSeq" id="WP_058460784.1">
    <property type="nucleotide sequence ID" value="NZ_CAAAIY010000055.1"/>
</dbReference>
<protein>
    <submittedName>
        <fullName evidence="1">Uncharacterized protein</fullName>
    </submittedName>
</protein>
<comment type="caution">
    <text evidence="1">The sequence shown here is derived from an EMBL/GenBank/DDBJ whole genome shotgun (WGS) entry which is preliminary data.</text>
</comment>
<gene>
    <name evidence="1" type="ORF">Lboz_3236</name>
</gene>
<dbReference type="Proteomes" id="UP000054695">
    <property type="component" value="Unassembled WGS sequence"/>
</dbReference>
<dbReference type="AlphaFoldDB" id="A0A0W0REW0"/>
<dbReference type="PATRIC" id="fig|447.4.peg.3457"/>
<evidence type="ECO:0000313" key="2">
    <source>
        <dbReference type="Proteomes" id="UP000054695"/>
    </source>
</evidence>